<accession>A0A6M3LBB5</accession>
<evidence type="ECO:0008006" key="2">
    <source>
        <dbReference type="Google" id="ProtNLM"/>
    </source>
</evidence>
<dbReference type="AlphaFoldDB" id="A0A6M3LBB5"/>
<dbReference type="EMBL" id="MT142913">
    <property type="protein sequence ID" value="QJA90455.1"/>
    <property type="molecule type" value="Genomic_DNA"/>
</dbReference>
<evidence type="ECO:0000313" key="1">
    <source>
        <dbReference type="EMBL" id="QJA90455.1"/>
    </source>
</evidence>
<organism evidence="1">
    <name type="scientific">viral metagenome</name>
    <dbReference type="NCBI Taxonomy" id="1070528"/>
    <lineage>
        <taxon>unclassified sequences</taxon>
        <taxon>metagenomes</taxon>
        <taxon>organismal metagenomes</taxon>
    </lineage>
</organism>
<proteinExistence type="predicted"/>
<reference evidence="1" key="1">
    <citation type="submission" date="2020-03" db="EMBL/GenBank/DDBJ databases">
        <title>The deep terrestrial virosphere.</title>
        <authorList>
            <person name="Holmfeldt K."/>
            <person name="Nilsson E."/>
            <person name="Simone D."/>
            <person name="Lopez-Fernandez M."/>
            <person name="Wu X."/>
            <person name="de Brujin I."/>
            <person name="Lundin D."/>
            <person name="Andersson A."/>
            <person name="Bertilsson S."/>
            <person name="Dopson M."/>
        </authorList>
    </citation>
    <scope>NUCLEOTIDE SEQUENCE</scope>
    <source>
        <strain evidence="1">MM415B02375</strain>
    </source>
</reference>
<sequence>MLWRLKANGFDTLIEGEATGADSIARDEAKKLGFTVLPFPAKWEEYKQKYPVKEFGMKWKSAGTDRNTQMLVEGKPDLVVAFHSNIGTSKGTKNMINQAKKAGIKVILIEE</sequence>
<protein>
    <recommendedName>
        <fullName evidence="2">DUF2493 domain-containing protein</fullName>
    </recommendedName>
</protein>
<name>A0A6M3LBB5_9ZZZZ</name>
<gene>
    <name evidence="1" type="ORF">MM415B02375_0014</name>
</gene>